<dbReference type="InterPro" id="IPR018695">
    <property type="entry name" value="DUF2194"/>
</dbReference>
<evidence type="ECO:0000313" key="2">
    <source>
        <dbReference type="Proteomes" id="UP001597561"/>
    </source>
</evidence>
<dbReference type="EMBL" id="JBHUPG010000003">
    <property type="protein sequence ID" value="MFD2910609.1"/>
    <property type="molecule type" value="Genomic_DNA"/>
</dbReference>
<protein>
    <submittedName>
        <fullName evidence="1">DUF2194 domain-containing protein</fullName>
    </submittedName>
</protein>
<dbReference type="InterPro" id="IPR011330">
    <property type="entry name" value="Glyco_hydro/deAcase_b/a-brl"/>
</dbReference>
<dbReference type="Pfam" id="PF09960">
    <property type="entry name" value="DUF2194"/>
    <property type="match status" value="2"/>
</dbReference>
<name>A0ABW5ZCH4_9BACL</name>
<comment type="caution">
    <text evidence="1">The sequence shown here is derived from an EMBL/GenBank/DDBJ whole genome shotgun (WGS) entry which is preliminary data.</text>
</comment>
<keyword evidence="2" id="KW-1185">Reference proteome</keyword>
<dbReference type="SUPFAM" id="SSF52317">
    <property type="entry name" value="Class I glutamine amidotransferase-like"/>
    <property type="match status" value="1"/>
</dbReference>
<proteinExistence type="predicted"/>
<organism evidence="1 2">
    <name type="scientific">Jeotgalibacillus terrae</name>
    <dbReference type="NCBI Taxonomy" id="587735"/>
    <lineage>
        <taxon>Bacteria</taxon>
        <taxon>Bacillati</taxon>
        <taxon>Bacillota</taxon>
        <taxon>Bacilli</taxon>
        <taxon>Bacillales</taxon>
        <taxon>Caryophanaceae</taxon>
        <taxon>Jeotgalibacillus</taxon>
    </lineage>
</organism>
<reference evidence="2" key="1">
    <citation type="journal article" date="2019" name="Int. J. Syst. Evol. Microbiol.">
        <title>The Global Catalogue of Microorganisms (GCM) 10K type strain sequencing project: providing services to taxonomists for standard genome sequencing and annotation.</title>
        <authorList>
            <consortium name="The Broad Institute Genomics Platform"/>
            <consortium name="The Broad Institute Genome Sequencing Center for Infectious Disease"/>
            <person name="Wu L."/>
            <person name="Ma J."/>
        </authorList>
    </citation>
    <scope>NUCLEOTIDE SEQUENCE [LARGE SCALE GENOMIC DNA]</scope>
    <source>
        <strain evidence="2">KCTC 13528</strain>
    </source>
</reference>
<evidence type="ECO:0000313" key="1">
    <source>
        <dbReference type="EMBL" id="MFD2910609.1"/>
    </source>
</evidence>
<dbReference type="SUPFAM" id="SSF88713">
    <property type="entry name" value="Glycoside hydrolase/deacetylase"/>
    <property type="match status" value="1"/>
</dbReference>
<dbReference type="Gene3D" id="3.40.50.880">
    <property type="match status" value="1"/>
</dbReference>
<dbReference type="Proteomes" id="UP001597561">
    <property type="component" value="Unassembled WGS sequence"/>
</dbReference>
<gene>
    <name evidence="1" type="ORF">ACFS5P_01855</name>
</gene>
<accession>A0ABW5ZCH4</accession>
<dbReference type="RefSeq" id="WP_204729330.1">
    <property type="nucleotide sequence ID" value="NZ_JAFBDK010000007.1"/>
</dbReference>
<sequence>MGYRFILSKSTIFIILFLLVAGPLVQLPRASYFLQTHEDPVKGMAGNVEMSSALSETEASAFSHEKHLIIYSDAVEHSELIKNQMMQTLSYMKRNGEPVSTADVPEDLSQYKSITLATEKIESIENFEKIISYVEEGGNLFFAIRPDISPIFEKIYRKLGIYELSGEYKQVESIVMTSDLLVNAKGLKVEDEFFSNSALLLQINSDTELHARSEEGIPLMWSNPLGEGRVMFFNGTMLISKMHRGIIAGGLSHLAGPFMYPIINSKVFYIDDFPAPFPTGRHEGIYAEYNRDLPTFFRDIWWPEMQQIARDNGLKYTGAFIETYNDRVEGPFKERVGEENLRIYGRELINMGGEIGLHGYNHQSLTPDHDVSKHYEYNNWPSKDEMVQGLEEADAYFKSIFPNYELKTYVPPSNVLSEEGKEAMKQVIPSMNIIASLYHKDLKGLEYTQEFQQKDSFIEMPRISSGFHYSDENKWILSNMATLLGVFSHFLHPDDLIDYKRSNNDSWSEMRKQFTTMMDDHRGKYPWMKNETASESAGSLVNYENTEVFMKTEDTQIEVWLNHFTGSYTFLLNSDQKPAHMSGAYAEKISDRHYLVTATSDTIKIELEEPR</sequence>
<dbReference type="InterPro" id="IPR029062">
    <property type="entry name" value="Class_I_gatase-like"/>
</dbReference>
<dbReference type="Gene3D" id="3.20.20.370">
    <property type="entry name" value="Glycoside hydrolase/deacetylase"/>
    <property type="match status" value="1"/>
</dbReference>
<dbReference type="CDD" id="cd10924">
    <property type="entry name" value="CE4_COG4878"/>
    <property type="match status" value="1"/>
</dbReference>